<accession>A0A518DQP0</accession>
<keyword evidence="2" id="KW-0812">Transmembrane</keyword>
<evidence type="ECO:0000256" key="2">
    <source>
        <dbReference type="SAM" id="Phobius"/>
    </source>
</evidence>
<dbReference type="InterPro" id="IPR045584">
    <property type="entry name" value="Pilin-like"/>
</dbReference>
<dbReference type="InterPro" id="IPR011453">
    <property type="entry name" value="DUF1559"/>
</dbReference>
<dbReference type="Proteomes" id="UP000317648">
    <property type="component" value="Chromosome"/>
</dbReference>
<dbReference type="PROSITE" id="PS00409">
    <property type="entry name" value="PROKAR_NTER_METHYL"/>
    <property type="match status" value="1"/>
</dbReference>
<feature type="compositionally biased region" description="Basic and acidic residues" evidence="1">
    <location>
        <begin position="293"/>
        <end position="304"/>
    </location>
</feature>
<reference evidence="4 5" key="1">
    <citation type="submission" date="2019-02" db="EMBL/GenBank/DDBJ databases">
        <title>Deep-cultivation of Planctomycetes and their phenomic and genomic characterization uncovers novel biology.</title>
        <authorList>
            <person name="Wiegand S."/>
            <person name="Jogler M."/>
            <person name="Boedeker C."/>
            <person name="Pinto D."/>
            <person name="Vollmers J."/>
            <person name="Rivas-Marin E."/>
            <person name="Kohn T."/>
            <person name="Peeters S.H."/>
            <person name="Heuer A."/>
            <person name="Rast P."/>
            <person name="Oberbeckmann S."/>
            <person name="Bunk B."/>
            <person name="Jeske O."/>
            <person name="Meyerdierks A."/>
            <person name="Storesund J.E."/>
            <person name="Kallscheuer N."/>
            <person name="Luecker S."/>
            <person name="Lage O.M."/>
            <person name="Pohl T."/>
            <person name="Merkel B.J."/>
            <person name="Hornburger P."/>
            <person name="Mueller R.-W."/>
            <person name="Bruemmer F."/>
            <person name="Labrenz M."/>
            <person name="Spormann A.M."/>
            <person name="Op den Camp H."/>
            <person name="Overmann J."/>
            <person name="Amann R."/>
            <person name="Jetten M.S.M."/>
            <person name="Mascher T."/>
            <person name="Medema M.H."/>
            <person name="Devos D.P."/>
            <person name="Kaster A.-K."/>
            <person name="Ovreas L."/>
            <person name="Rohde M."/>
            <person name="Galperin M.Y."/>
            <person name="Jogler C."/>
        </authorList>
    </citation>
    <scope>NUCLEOTIDE SEQUENCE [LARGE SCALE GENOMIC DNA]</scope>
    <source>
        <strain evidence="4 5">Pla85_3_4</strain>
    </source>
</reference>
<dbReference type="PANTHER" id="PTHR30093">
    <property type="entry name" value="GENERAL SECRETION PATHWAY PROTEIN G"/>
    <property type="match status" value="1"/>
</dbReference>
<dbReference type="RefSeq" id="WP_145052070.1">
    <property type="nucleotide sequence ID" value="NZ_CP036433.1"/>
</dbReference>
<dbReference type="PANTHER" id="PTHR30093:SF2">
    <property type="entry name" value="TYPE II SECRETION SYSTEM PROTEIN H"/>
    <property type="match status" value="1"/>
</dbReference>
<gene>
    <name evidence="4" type="ORF">Pla8534_19450</name>
</gene>
<evidence type="ECO:0000313" key="5">
    <source>
        <dbReference type="Proteomes" id="UP000317648"/>
    </source>
</evidence>
<feature type="domain" description="DUF1559" evidence="3">
    <location>
        <begin position="45"/>
        <end position="85"/>
    </location>
</feature>
<dbReference type="InterPro" id="IPR012902">
    <property type="entry name" value="N_methyl_site"/>
</dbReference>
<dbReference type="Gene3D" id="3.30.700.10">
    <property type="entry name" value="Glycoprotein, Type 4 Pilin"/>
    <property type="match status" value="1"/>
</dbReference>
<name>A0A518DQP0_9BACT</name>
<keyword evidence="2" id="KW-0472">Membrane</keyword>
<evidence type="ECO:0000313" key="4">
    <source>
        <dbReference type="EMBL" id="QDU94157.1"/>
    </source>
</evidence>
<dbReference type="Pfam" id="PF07596">
    <property type="entry name" value="SBP_bac_10"/>
    <property type="match status" value="1"/>
</dbReference>
<organism evidence="4 5">
    <name type="scientific">Lignipirellula cremea</name>
    <dbReference type="NCBI Taxonomy" id="2528010"/>
    <lineage>
        <taxon>Bacteria</taxon>
        <taxon>Pseudomonadati</taxon>
        <taxon>Planctomycetota</taxon>
        <taxon>Planctomycetia</taxon>
        <taxon>Pirellulales</taxon>
        <taxon>Pirellulaceae</taxon>
        <taxon>Lignipirellula</taxon>
    </lineage>
</organism>
<dbReference type="EMBL" id="CP036433">
    <property type="protein sequence ID" value="QDU94157.1"/>
    <property type="molecule type" value="Genomic_DNA"/>
</dbReference>
<feature type="region of interest" description="Disordered" evidence="1">
    <location>
        <begin position="283"/>
        <end position="304"/>
    </location>
</feature>
<evidence type="ECO:0000256" key="1">
    <source>
        <dbReference type="SAM" id="MobiDB-lite"/>
    </source>
</evidence>
<sequence length="304" mass="33974">MVSHVVDFSPLRSPRSRPRGFTLVELLVVIAIIGVLVALLLPAVQYARAAARNAQCRNRLKQLTLALHNYADSNRTFAPYVVEDSTRMNYLMTYSGGQGKAQHWFGLVNYDLPAAQQLDYTTGPLAPYMETNHTSFQCPDFGHRQMETVRFGKVASGYGYNGHYLSRASGVDYPPPSYAATPTAKPLVRSFGDFVQTKLTIAFADSAQVEMVTFSPPSFNFRENWLLEPPSNNFPTIHFRHADTTNVSFLDGHVESRPREFYIDPAGYVSAEQKALMEEHRLGNLSNGGGLDDPLRRDALFDDE</sequence>
<dbReference type="KEGG" id="lcre:Pla8534_19450"/>
<evidence type="ECO:0000259" key="3">
    <source>
        <dbReference type="Pfam" id="PF07596"/>
    </source>
</evidence>
<proteinExistence type="predicted"/>
<keyword evidence="5" id="KW-1185">Reference proteome</keyword>
<protein>
    <submittedName>
        <fullName evidence="4">Putative major pilin subunit</fullName>
    </submittedName>
</protein>
<dbReference type="AlphaFoldDB" id="A0A518DQP0"/>
<dbReference type="Pfam" id="PF07963">
    <property type="entry name" value="N_methyl"/>
    <property type="match status" value="1"/>
</dbReference>
<keyword evidence="2" id="KW-1133">Transmembrane helix</keyword>
<feature type="transmembrane region" description="Helical" evidence="2">
    <location>
        <begin position="21"/>
        <end position="44"/>
    </location>
</feature>
<dbReference type="SUPFAM" id="SSF54523">
    <property type="entry name" value="Pili subunits"/>
    <property type="match status" value="1"/>
</dbReference>
<dbReference type="NCBIfam" id="TIGR02532">
    <property type="entry name" value="IV_pilin_GFxxxE"/>
    <property type="match status" value="1"/>
</dbReference>
<dbReference type="OrthoDB" id="249920at2"/>